<evidence type="ECO:0000256" key="3">
    <source>
        <dbReference type="ARBA" id="ARBA00022475"/>
    </source>
</evidence>
<gene>
    <name evidence="11" type="ORF">SAMN05428963_11569</name>
</gene>
<keyword evidence="6 9" id="KW-1133">Transmembrane helix</keyword>
<evidence type="ECO:0000256" key="2">
    <source>
        <dbReference type="ARBA" id="ARBA00006464"/>
    </source>
</evidence>
<dbReference type="STRING" id="1365950.SAMN05428963_11569"/>
<dbReference type="PANTHER" id="PTHR30576">
    <property type="entry name" value="COLANIC BIOSYNTHESIS UDP-GLUCOSE LIPID CARRIER TRANSFERASE"/>
    <property type="match status" value="1"/>
</dbReference>
<comment type="similarity">
    <text evidence="2">Belongs to the bacterial sugar transferase family.</text>
</comment>
<dbReference type="EMBL" id="FUXL01000015">
    <property type="protein sequence ID" value="SKA32880.1"/>
    <property type="molecule type" value="Genomic_DNA"/>
</dbReference>
<feature type="domain" description="Bacterial sugar transferase" evidence="10">
    <location>
        <begin position="40"/>
        <end position="233"/>
    </location>
</feature>
<keyword evidence="7 9" id="KW-0472">Membrane</keyword>
<keyword evidence="8" id="KW-0270">Exopolysaccharide synthesis</keyword>
<evidence type="ECO:0000313" key="11">
    <source>
        <dbReference type="EMBL" id="SKA32880.1"/>
    </source>
</evidence>
<evidence type="ECO:0000256" key="9">
    <source>
        <dbReference type="SAM" id="Phobius"/>
    </source>
</evidence>
<dbReference type="AlphaFoldDB" id="A0A1T4SX90"/>
<dbReference type="GO" id="GO:0005886">
    <property type="term" value="C:plasma membrane"/>
    <property type="evidence" value="ECO:0007669"/>
    <property type="project" value="UniProtKB-SubCell"/>
</dbReference>
<dbReference type="RefSeq" id="WP_245319335.1">
    <property type="nucleotide sequence ID" value="NZ_FUXL01000015.1"/>
</dbReference>
<sequence length="239" mass="26507">MDTTPTFSPLGSGMPIAGTQARPLVPESATGVDPRPFVGKRVFDLIVALAILVFFAPFMLMIAVAIMMTDGAPVLFKHRRIGAGGQPFDCLKFRTMVRDADKRLADLLQADDQARQEWLLSQKLKNDPRVLPMGRFLRESSLDELPQLINVLKGEMSLVGPRPVLLDELTQQYGEEGKRAYISIRPGITGLWQVSGRSCTDYSRRVSLDIQYSKNASLSTDIIILIKTVGVVLWRNGAY</sequence>
<dbReference type="InterPro" id="IPR003362">
    <property type="entry name" value="Bact_transf"/>
</dbReference>
<evidence type="ECO:0000256" key="6">
    <source>
        <dbReference type="ARBA" id="ARBA00022989"/>
    </source>
</evidence>
<evidence type="ECO:0000256" key="1">
    <source>
        <dbReference type="ARBA" id="ARBA00004236"/>
    </source>
</evidence>
<evidence type="ECO:0000256" key="8">
    <source>
        <dbReference type="ARBA" id="ARBA00023169"/>
    </source>
</evidence>
<dbReference type="GO" id="GO:0000271">
    <property type="term" value="P:polysaccharide biosynthetic process"/>
    <property type="evidence" value="ECO:0007669"/>
    <property type="project" value="UniProtKB-KW"/>
</dbReference>
<accession>A0A1T4SX90</accession>
<dbReference type="PANTHER" id="PTHR30576:SF4">
    <property type="entry name" value="UNDECAPRENYL-PHOSPHATE GALACTOSE PHOSPHOTRANSFERASE"/>
    <property type="match status" value="1"/>
</dbReference>
<keyword evidence="12" id="KW-1185">Reference proteome</keyword>
<dbReference type="Pfam" id="PF02397">
    <property type="entry name" value="Bac_transf"/>
    <property type="match status" value="1"/>
</dbReference>
<evidence type="ECO:0000256" key="4">
    <source>
        <dbReference type="ARBA" id="ARBA00022679"/>
    </source>
</evidence>
<comment type="subcellular location">
    <subcellularLocation>
        <location evidence="1">Cell membrane</location>
    </subcellularLocation>
</comment>
<dbReference type="Proteomes" id="UP000190135">
    <property type="component" value="Unassembled WGS sequence"/>
</dbReference>
<reference evidence="11 12" key="1">
    <citation type="submission" date="2017-02" db="EMBL/GenBank/DDBJ databases">
        <authorList>
            <person name="Peterson S.W."/>
        </authorList>
    </citation>
    <scope>NUCLEOTIDE SEQUENCE [LARGE SCALE GENOMIC DNA]</scope>
    <source>
        <strain evidence="11 12">USBA 369</strain>
    </source>
</reference>
<keyword evidence="4 11" id="KW-0808">Transferase</keyword>
<dbReference type="GO" id="GO:0016780">
    <property type="term" value="F:phosphotransferase activity, for other substituted phosphate groups"/>
    <property type="evidence" value="ECO:0007669"/>
    <property type="project" value="TreeGrafter"/>
</dbReference>
<protein>
    <submittedName>
        <fullName evidence="11">Undecaprenyl-phosphate galactose phosphotransferase</fullName>
    </submittedName>
</protein>
<keyword evidence="3" id="KW-1003">Cell membrane</keyword>
<evidence type="ECO:0000256" key="5">
    <source>
        <dbReference type="ARBA" id="ARBA00022692"/>
    </source>
</evidence>
<proteinExistence type="inferred from homology"/>
<name>A0A1T4SX90_9HYPH</name>
<organism evidence="11 12">
    <name type="scientific">Consotaella salsifontis</name>
    <dbReference type="NCBI Taxonomy" id="1365950"/>
    <lineage>
        <taxon>Bacteria</taxon>
        <taxon>Pseudomonadati</taxon>
        <taxon>Pseudomonadota</taxon>
        <taxon>Alphaproteobacteria</taxon>
        <taxon>Hyphomicrobiales</taxon>
        <taxon>Aurantimonadaceae</taxon>
        <taxon>Consotaella</taxon>
    </lineage>
</organism>
<evidence type="ECO:0000313" key="12">
    <source>
        <dbReference type="Proteomes" id="UP000190135"/>
    </source>
</evidence>
<evidence type="ECO:0000256" key="7">
    <source>
        <dbReference type="ARBA" id="ARBA00023136"/>
    </source>
</evidence>
<feature type="transmembrane region" description="Helical" evidence="9">
    <location>
        <begin position="45"/>
        <end position="69"/>
    </location>
</feature>
<keyword evidence="5 9" id="KW-0812">Transmembrane</keyword>
<evidence type="ECO:0000259" key="10">
    <source>
        <dbReference type="Pfam" id="PF02397"/>
    </source>
</evidence>